<organism evidence="1 2">
    <name type="scientific">Faucicola atlantae</name>
    <dbReference type="NCBI Taxonomy" id="34059"/>
    <lineage>
        <taxon>Bacteria</taxon>
        <taxon>Pseudomonadati</taxon>
        <taxon>Pseudomonadota</taxon>
        <taxon>Gammaproteobacteria</taxon>
        <taxon>Moraxellales</taxon>
        <taxon>Moraxellaceae</taxon>
        <taxon>Faucicola</taxon>
    </lineage>
</organism>
<reference evidence="1 2" key="1">
    <citation type="submission" date="2016-06" db="EMBL/GenBank/DDBJ databases">
        <title>Draft genome of Moraxella atlantae CCUG 66109.</title>
        <authorList>
            <person name="Salva-Serra F."/>
            <person name="Engstrom-Jakobsson H."/>
            <person name="Thorell K."/>
            <person name="Gonzales-Siles L."/>
            <person name="Karlsson R."/>
            <person name="Boulund F."/>
            <person name="Engstrand L."/>
            <person name="Kristiansson E."/>
            <person name="Moore E."/>
        </authorList>
    </citation>
    <scope>NUCLEOTIDE SEQUENCE [LARGE SCALE GENOMIC DNA]</scope>
    <source>
        <strain evidence="1 2">CCUG 66109</strain>
    </source>
</reference>
<dbReference type="Proteomes" id="UP000092508">
    <property type="component" value="Unassembled WGS sequence"/>
</dbReference>
<name>A0A1B8QC94_9GAMM</name>
<dbReference type="STRING" id="34059.A9308_06355"/>
<protein>
    <submittedName>
        <fullName evidence="1">Uncharacterized protein</fullName>
    </submittedName>
</protein>
<evidence type="ECO:0000313" key="2">
    <source>
        <dbReference type="Proteomes" id="UP000092508"/>
    </source>
</evidence>
<comment type="caution">
    <text evidence="1">The sequence shown here is derived from an EMBL/GenBank/DDBJ whole genome shotgun (WGS) entry which is preliminary data.</text>
</comment>
<sequence>MDDFSTKSRQNHTRYVIALFCGNMASFCQNFSQQYLSRQILSHQLFVDFKQIWHKISCQKRYNNRPNQF</sequence>
<dbReference type="EMBL" id="LZMZ01000017">
    <property type="protein sequence ID" value="OBX78397.1"/>
    <property type="molecule type" value="Genomic_DNA"/>
</dbReference>
<accession>A0A1B8QC94</accession>
<gene>
    <name evidence="1" type="ORF">A9308_06355</name>
</gene>
<evidence type="ECO:0000313" key="1">
    <source>
        <dbReference type="EMBL" id="OBX78397.1"/>
    </source>
</evidence>
<proteinExistence type="predicted"/>
<dbReference type="AlphaFoldDB" id="A0A1B8QC94"/>